<feature type="transmembrane region" description="Helical" evidence="1">
    <location>
        <begin position="28"/>
        <end position="53"/>
    </location>
</feature>
<gene>
    <name evidence="2" type="ORF">K0M31_007437</name>
</gene>
<comment type="caution">
    <text evidence="2">The sequence shown here is derived from an EMBL/GenBank/DDBJ whole genome shotgun (WGS) entry which is preliminary data.</text>
</comment>
<accession>A0AA40KVN7</accession>
<keyword evidence="3" id="KW-1185">Reference proteome</keyword>
<evidence type="ECO:0008006" key="4">
    <source>
        <dbReference type="Google" id="ProtNLM"/>
    </source>
</evidence>
<evidence type="ECO:0000256" key="1">
    <source>
        <dbReference type="SAM" id="Phobius"/>
    </source>
</evidence>
<keyword evidence="1" id="KW-0472">Membrane</keyword>
<evidence type="ECO:0000313" key="3">
    <source>
        <dbReference type="Proteomes" id="UP001177670"/>
    </source>
</evidence>
<dbReference type="EMBL" id="JAHYIQ010000002">
    <property type="protein sequence ID" value="KAK1134657.1"/>
    <property type="molecule type" value="Genomic_DNA"/>
</dbReference>
<keyword evidence="1" id="KW-1133">Transmembrane helix</keyword>
<sequence length="228" mass="26365">MSDDYWHCIVHFFQLSALFRTERRSRSWSLLVSLTLPFFLPFSSFLFILSAVFLSLLHSHFSSYAGEALLPHLLHWPTLFSLTPSFSICFESCHYSSLLRFSTCQARRYRLARLVHASSPTPLRWEKKQAWIALTPTWTSPSSSVSTLLEGRSSSLSMFTLLSMIVKPLYERTTPRRERGKGASWTYAAKPIPRRSTTFSLPHHPHEHHTTYEFFEASSDIDPFGLDR</sequence>
<dbReference type="Proteomes" id="UP001177670">
    <property type="component" value="Unassembled WGS sequence"/>
</dbReference>
<name>A0AA40KVN7_9HYME</name>
<dbReference type="AlphaFoldDB" id="A0AA40KVN7"/>
<keyword evidence="1" id="KW-0812">Transmembrane</keyword>
<proteinExistence type="predicted"/>
<organism evidence="2 3">
    <name type="scientific">Melipona bicolor</name>
    <dbReference type="NCBI Taxonomy" id="60889"/>
    <lineage>
        <taxon>Eukaryota</taxon>
        <taxon>Metazoa</taxon>
        <taxon>Ecdysozoa</taxon>
        <taxon>Arthropoda</taxon>
        <taxon>Hexapoda</taxon>
        <taxon>Insecta</taxon>
        <taxon>Pterygota</taxon>
        <taxon>Neoptera</taxon>
        <taxon>Endopterygota</taxon>
        <taxon>Hymenoptera</taxon>
        <taxon>Apocrita</taxon>
        <taxon>Aculeata</taxon>
        <taxon>Apoidea</taxon>
        <taxon>Anthophila</taxon>
        <taxon>Apidae</taxon>
        <taxon>Melipona</taxon>
    </lineage>
</organism>
<reference evidence="2" key="1">
    <citation type="submission" date="2021-10" db="EMBL/GenBank/DDBJ databases">
        <title>Melipona bicolor Genome sequencing and assembly.</title>
        <authorList>
            <person name="Araujo N.S."/>
            <person name="Arias M.C."/>
        </authorList>
    </citation>
    <scope>NUCLEOTIDE SEQUENCE</scope>
    <source>
        <strain evidence="2">USP_2M_L1-L4_2017</strain>
        <tissue evidence="2">Whole body</tissue>
    </source>
</reference>
<feature type="non-terminal residue" evidence="2">
    <location>
        <position position="228"/>
    </location>
</feature>
<evidence type="ECO:0000313" key="2">
    <source>
        <dbReference type="EMBL" id="KAK1134657.1"/>
    </source>
</evidence>
<protein>
    <recommendedName>
        <fullName evidence="4">Transmembrane protein</fullName>
    </recommendedName>
</protein>